<comment type="caution">
    <text evidence="1">The sequence shown here is derived from an EMBL/GenBank/DDBJ whole genome shotgun (WGS) entry which is preliminary data.</text>
</comment>
<dbReference type="AlphaFoldDB" id="A0A504J504"/>
<accession>A0A504J504</accession>
<evidence type="ECO:0000313" key="2">
    <source>
        <dbReference type="Proteomes" id="UP000315540"/>
    </source>
</evidence>
<reference evidence="1 2" key="1">
    <citation type="submission" date="2019-06" db="EMBL/GenBank/DDBJ databases">
        <authorList>
            <person name="Meng X."/>
        </authorList>
    </citation>
    <scope>NUCLEOTIDE SEQUENCE [LARGE SCALE GENOMIC DNA]</scope>
    <source>
        <strain evidence="1 2">M625</strain>
    </source>
</reference>
<keyword evidence="2" id="KW-1185">Reference proteome</keyword>
<sequence length="157" mass="18254">MTKSLKKIIKSTQLKIYAPANFEKTDFDKPDKINFELLKKVLWLTKDNSDFDFGRPKSGNIRTASIEIKNKILKLKEFVIEDQSSIRAYVEVHMSLNNLGEWKVINLSISEYKGCYCDLESSCEEVTTNFFPDNQQIKKTFSYPNGCWNQGVFFINE</sequence>
<dbReference type="Proteomes" id="UP000315540">
    <property type="component" value="Unassembled WGS sequence"/>
</dbReference>
<evidence type="ECO:0000313" key="1">
    <source>
        <dbReference type="EMBL" id="TPN85986.1"/>
    </source>
</evidence>
<dbReference type="EMBL" id="VFWZ01000003">
    <property type="protein sequence ID" value="TPN85986.1"/>
    <property type="molecule type" value="Genomic_DNA"/>
</dbReference>
<gene>
    <name evidence="1" type="ORF">FHK87_11945</name>
</gene>
<protein>
    <submittedName>
        <fullName evidence="1">Uncharacterized protein</fullName>
    </submittedName>
</protein>
<proteinExistence type="predicted"/>
<organism evidence="1 2">
    <name type="scientific">Aquimarina algicola</name>
    <dbReference type="NCBI Taxonomy" id="2589995"/>
    <lineage>
        <taxon>Bacteria</taxon>
        <taxon>Pseudomonadati</taxon>
        <taxon>Bacteroidota</taxon>
        <taxon>Flavobacteriia</taxon>
        <taxon>Flavobacteriales</taxon>
        <taxon>Flavobacteriaceae</taxon>
        <taxon>Aquimarina</taxon>
    </lineage>
</organism>
<name>A0A504J504_9FLAO</name>
<dbReference type="RefSeq" id="WP_140593137.1">
    <property type="nucleotide sequence ID" value="NZ_VFWZ01000003.1"/>
</dbReference>